<keyword evidence="4" id="KW-0472">Membrane</keyword>
<organism evidence="6 7">
    <name type="scientific">Salarias fasciatus</name>
    <name type="common">Jewelled blenny</name>
    <name type="synonym">Blennius fasciatus</name>
    <dbReference type="NCBI Taxonomy" id="181472"/>
    <lineage>
        <taxon>Eukaryota</taxon>
        <taxon>Metazoa</taxon>
        <taxon>Chordata</taxon>
        <taxon>Craniata</taxon>
        <taxon>Vertebrata</taxon>
        <taxon>Euteleostomi</taxon>
        <taxon>Actinopterygii</taxon>
        <taxon>Neopterygii</taxon>
        <taxon>Teleostei</taxon>
        <taxon>Neoteleostei</taxon>
        <taxon>Acanthomorphata</taxon>
        <taxon>Ovalentaria</taxon>
        <taxon>Blenniimorphae</taxon>
        <taxon>Blenniiformes</taxon>
        <taxon>Blennioidei</taxon>
        <taxon>Blenniidae</taxon>
        <taxon>Salariinae</taxon>
        <taxon>Salarias</taxon>
    </lineage>
</organism>
<evidence type="ECO:0000256" key="2">
    <source>
        <dbReference type="ARBA" id="ARBA00022737"/>
    </source>
</evidence>
<feature type="signal peptide" evidence="5">
    <location>
        <begin position="1"/>
        <end position="47"/>
    </location>
</feature>
<sequence>MDNGAVISEEALLPGRMSQLALLAEMAFRRGFLLVCALLLETQLAAGCVCPAASVLSRFPSEIPAQVCCLNYSGSAFGRVRWSVFTNKTDLETLDLSSCNLSSVGLVGDEASALRRIYLGGNRLAALPPGFLSGRPSLLELDLSENLLQELPEDFLHGSDNLQELQLQGNRLRSLPESVLLKPGLRRLQLTGNPWHCSCPLVQNLQANRTAGPLDLLGNLTCLSPRALAGRTLWSVRPDDACRPAALTALFIALPLVILSALLLCWCCGRKRKKKDVSVLGASKKRPSGASCNGQKQLVPQLPPAAEQRRAGDAAREGILNNQLFLRPSSGLLGSTRDIYEEVEVKLGSAESLPRAPSRCSGPREPDGVGRAELDAVSVTEVMKDSADREKAYLTQSTEYYSLVPGIELEDSDHGEYENVDLS</sequence>
<dbReference type="AlphaFoldDB" id="A0A672I7D5"/>
<dbReference type="PANTHER" id="PTHR24366:SF168">
    <property type="entry name" value="GH22922P-RELATED"/>
    <property type="match status" value="1"/>
</dbReference>
<dbReference type="InterPro" id="IPR003591">
    <property type="entry name" value="Leu-rich_rpt_typical-subtyp"/>
</dbReference>
<dbReference type="InParanoid" id="A0A672I7D5"/>
<dbReference type="InterPro" id="IPR001611">
    <property type="entry name" value="Leu-rich_rpt"/>
</dbReference>
<dbReference type="SMART" id="SM00369">
    <property type="entry name" value="LRR_TYP"/>
    <property type="match status" value="3"/>
</dbReference>
<dbReference type="Pfam" id="PF00560">
    <property type="entry name" value="LRR_1"/>
    <property type="match status" value="1"/>
</dbReference>
<feature type="chain" id="PRO_5025645708" description="LRRCT domain-containing protein" evidence="5">
    <location>
        <begin position="48"/>
        <end position="423"/>
    </location>
</feature>
<reference evidence="6" key="3">
    <citation type="submission" date="2025-09" db="UniProtKB">
        <authorList>
            <consortium name="Ensembl"/>
        </authorList>
    </citation>
    <scope>IDENTIFICATION</scope>
</reference>
<dbReference type="Gene3D" id="3.80.10.10">
    <property type="entry name" value="Ribonuclease Inhibitor"/>
    <property type="match status" value="1"/>
</dbReference>
<keyword evidence="1" id="KW-0433">Leucine-rich repeat</keyword>
<dbReference type="SUPFAM" id="SSF52058">
    <property type="entry name" value="L domain-like"/>
    <property type="match status" value="1"/>
</dbReference>
<proteinExistence type="predicted"/>
<evidence type="ECO:0000256" key="3">
    <source>
        <dbReference type="SAM" id="MobiDB-lite"/>
    </source>
</evidence>
<dbReference type="Pfam" id="PF13855">
    <property type="entry name" value="LRR_8"/>
    <property type="match status" value="1"/>
</dbReference>
<keyword evidence="5" id="KW-0732">Signal</keyword>
<evidence type="ECO:0000313" key="6">
    <source>
        <dbReference type="Ensembl" id="ENSSFAP00005037513.1"/>
    </source>
</evidence>
<evidence type="ECO:0000313" key="7">
    <source>
        <dbReference type="Proteomes" id="UP000472267"/>
    </source>
</evidence>
<dbReference type="Proteomes" id="UP000472267">
    <property type="component" value="Chromosome 18"/>
</dbReference>
<evidence type="ECO:0000256" key="4">
    <source>
        <dbReference type="SAM" id="Phobius"/>
    </source>
</evidence>
<protein>
    <recommendedName>
        <fullName evidence="8">LRRCT domain-containing protein</fullName>
    </recommendedName>
</protein>
<feature type="region of interest" description="Disordered" evidence="3">
    <location>
        <begin position="279"/>
        <end position="313"/>
    </location>
</feature>
<reference evidence="6" key="1">
    <citation type="submission" date="2019-06" db="EMBL/GenBank/DDBJ databases">
        <authorList>
            <consortium name="Wellcome Sanger Institute Data Sharing"/>
        </authorList>
    </citation>
    <scope>NUCLEOTIDE SEQUENCE [LARGE SCALE GENOMIC DNA]</scope>
</reference>
<dbReference type="SMART" id="SM00364">
    <property type="entry name" value="LRR_BAC"/>
    <property type="match status" value="2"/>
</dbReference>
<dbReference type="PROSITE" id="PS51450">
    <property type="entry name" value="LRR"/>
    <property type="match status" value="1"/>
</dbReference>
<keyword evidence="7" id="KW-1185">Reference proteome</keyword>
<keyword evidence="4" id="KW-0812">Transmembrane</keyword>
<feature type="transmembrane region" description="Helical" evidence="4">
    <location>
        <begin position="245"/>
        <end position="266"/>
    </location>
</feature>
<keyword evidence="4" id="KW-1133">Transmembrane helix</keyword>
<evidence type="ECO:0000256" key="1">
    <source>
        <dbReference type="ARBA" id="ARBA00022614"/>
    </source>
</evidence>
<dbReference type="OMA" id="CCLNFTG"/>
<reference evidence="6" key="2">
    <citation type="submission" date="2025-08" db="UniProtKB">
        <authorList>
            <consortium name="Ensembl"/>
        </authorList>
    </citation>
    <scope>IDENTIFICATION</scope>
</reference>
<name>A0A672I7D5_SALFA</name>
<keyword evidence="2" id="KW-0677">Repeat</keyword>
<gene>
    <name evidence="6" type="primary">si:ch211-106k21.5</name>
</gene>
<dbReference type="Ensembl" id="ENSSFAT00005038909.1">
    <property type="protein sequence ID" value="ENSSFAP00005037513.1"/>
    <property type="gene ID" value="ENSSFAG00005018868.1"/>
</dbReference>
<evidence type="ECO:0008006" key="8">
    <source>
        <dbReference type="Google" id="ProtNLM"/>
    </source>
</evidence>
<dbReference type="InterPro" id="IPR032675">
    <property type="entry name" value="LRR_dom_sf"/>
</dbReference>
<dbReference type="PANTHER" id="PTHR24366">
    <property type="entry name" value="IG(IMMUNOGLOBULIN) AND LRR(LEUCINE RICH REPEAT) DOMAINS"/>
    <property type="match status" value="1"/>
</dbReference>
<accession>A0A672I7D5</accession>
<evidence type="ECO:0000256" key="5">
    <source>
        <dbReference type="SAM" id="SignalP"/>
    </source>
</evidence>